<dbReference type="KEGG" id="pnd:Pla175_39420"/>
<dbReference type="AlphaFoldDB" id="A0A518DGD7"/>
<evidence type="ECO:0008006" key="5">
    <source>
        <dbReference type="Google" id="ProtNLM"/>
    </source>
</evidence>
<accession>A0A518DGD7</accession>
<name>A0A518DGD7_9BACT</name>
<feature type="signal peptide" evidence="2">
    <location>
        <begin position="1"/>
        <end position="22"/>
    </location>
</feature>
<feature type="region of interest" description="Disordered" evidence="1">
    <location>
        <begin position="38"/>
        <end position="90"/>
    </location>
</feature>
<feature type="compositionally biased region" description="Low complexity" evidence="1">
    <location>
        <begin position="38"/>
        <end position="51"/>
    </location>
</feature>
<evidence type="ECO:0000313" key="3">
    <source>
        <dbReference type="EMBL" id="QDU90536.1"/>
    </source>
</evidence>
<dbReference type="OrthoDB" id="9938046at2"/>
<evidence type="ECO:0000256" key="1">
    <source>
        <dbReference type="SAM" id="MobiDB-lite"/>
    </source>
</evidence>
<reference evidence="3 4" key="1">
    <citation type="submission" date="2019-02" db="EMBL/GenBank/DDBJ databases">
        <title>Deep-cultivation of Planctomycetes and their phenomic and genomic characterization uncovers novel biology.</title>
        <authorList>
            <person name="Wiegand S."/>
            <person name="Jogler M."/>
            <person name="Boedeker C."/>
            <person name="Pinto D."/>
            <person name="Vollmers J."/>
            <person name="Rivas-Marin E."/>
            <person name="Kohn T."/>
            <person name="Peeters S.H."/>
            <person name="Heuer A."/>
            <person name="Rast P."/>
            <person name="Oberbeckmann S."/>
            <person name="Bunk B."/>
            <person name="Jeske O."/>
            <person name="Meyerdierks A."/>
            <person name="Storesund J.E."/>
            <person name="Kallscheuer N."/>
            <person name="Luecker S."/>
            <person name="Lage O.M."/>
            <person name="Pohl T."/>
            <person name="Merkel B.J."/>
            <person name="Hornburger P."/>
            <person name="Mueller R.-W."/>
            <person name="Bruemmer F."/>
            <person name="Labrenz M."/>
            <person name="Spormann A.M."/>
            <person name="Op den Camp H."/>
            <person name="Overmann J."/>
            <person name="Amann R."/>
            <person name="Jetten M.S.M."/>
            <person name="Mascher T."/>
            <person name="Medema M.H."/>
            <person name="Devos D.P."/>
            <person name="Kaster A.-K."/>
            <person name="Ovreas L."/>
            <person name="Rohde M."/>
            <person name="Galperin M.Y."/>
            <person name="Jogler C."/>
        </authorList>
    </citation>
    <scope>NUCLEOTIDE SEQUENCE [LARGE SCALE GENOMIC DNA]</scope>
    <source>
        <strain evidence="3 4">Pla175</strain>
    </source>
</reference>
<evidence type="ECO:0000256" key="2">
    <source>
        <dbReference type="SAM" id="SignalP"/>
    </source>
</evidence>
<dbReference type="PROSITE" id="PS51257">
    <property type="entry name" value="PROKAR_LIPOPROTEIN"/>
    <property type="match status" value="1"/>
</dbReference>
<feature type="chain" id="PRO_5022133142" description="LITAF domain-containing protein" evidence="2">
    <location>
        <begin position="23"/>
        <end position="177"/>
    </location>
</feature>
<dbReference type="RefSeq" id="WP_145289218.1">
    <property type="nucleotide sequence ID" value="NZ_CP036291.1"/>
</dbReference>
<keyword evidence="2" id="KW-0732">Signal</keyword>
<feature type="compositionally biased region" description="Pro residues" evidence="1">
    <location>
        <begin position="61"/>
        <end position="73"/>
    </location>
</feature>
<dbReference type="Proteomes" id="UP000317429">
    <property type="component" value="Chromosome"/>
</dbReference>
<sequence precursor="true">MVALRGGAACGLVMAWLLVSCAQTDGAAPTYQRARVGVSGQVGPPQVGQPGRLDRGRWPPNQFPPNQFPPNQRPPGHRPPNQGGNYQAPSIASGTFQRPYPFHLDYYKQKFGGSYDPYFGNLYGPPNVVLATPFVGGSGYFPTTPFPNSPFVQTPQGATEVFCPHCGQSLSTPVEGY</sequence>
<protein>
    <recommendedName>
        <fullName evidence="5">LITAF domain-containing protein</fullName>
    </recommendedName>
</protein>
<gene>
    <name evidence="3" type="ORF">Pla175_39420</name>
</gene>
<organism evidence="3 4">
    <name type="scientific">Pirellulimonas nuda</name>
    <dbReference type="NCBI Taxonomy" id="2528009"/>
    <lineage>
        <taxon>Bacteria</taxon>
        <taxon>Pseudomonadati</taxon>
        <taxon>Planctomycetota</taxon>
        <taxon>Planctomycetia</taxon>
        <taxon>Pirellulales</taxon>
        <taxon>Lacipirellulaceae</taxon>
        <taxon>Pirellulimonas</taxon>
    </lineage>
</organism>
<dbReference type="EMBL" id="CP036291">
    <property type="protein sequence ID" value="QDU90536.1"/>
    <property type="molecule type" value="Genomic_DNA"/>
</dbReference>
<keyword evidence="4" id="KW-1185">Reference proteome</keyword>
<evidence type="ECO:0000313" key="4">
    <source>
        <dbReference type="Proteomes" id="UP000317429"/>
    </source>
</evidence>
<proteinExistence type="predicted"/>